<dbReference type="AlphaFoldDB" id="A0A1V9WYP5"/>
<gene>
    <name evidence="2" type="ORF">BIW11_14295</name>
</gene>
<dbReference type="OrthoDB" id="5946974at2759"/>
<evidence type="ECO:0000256" key="1">
    <source>
        <dbReference type="SAM" id="MobiDB-lite"/>
    </source>
</evidence>
<accession>A0A1V9WYP5</accession>
<keyword evidence="3" id="KW-1185">Reference proteome</keyword>
<evidence type="ECO:0000313" key="3">
    <source>
        <dbReference type="Proteomes" id="UP000192247"/>
    </source>
</evidence>
<feature type="non-terminal residue" evidence="2">
    <location>
        <position position="1"/>
    </location>
</feature>
<comment type="caution">
    <text evidence="2">The sequence shown here is derived from an EMBL/GenBank/DDBJ whole genome shotgun (WGS) entry which is preliminary data.</text>
</comment>
<evidence type="ECO:0000313" key="2">
    <source>
        <dbReference type="EMBL" id="OQR66226.1"/>
    </source>
</evidence>
<feature type="compositionally biased region" description="Polar residues" evidence="1">
    <location>
        <begin position="62"/>
        <end position="85"/>
    </location>
</feature>
<dbReference type="Proteomes" id="UP000192247">
    <property type="component" value="Unassembled WGS sequence"/>
</dbReference>
<protein>
    <submittedName>
        <fullName evidence="2">Uncharacterized protein</fullName>
    </submittedName>
</protein>
<name>A0A1V9WYP5_9ACAR</name>
<reference evidence="2 3" key="1">
    <citation type="journal article" date="2017" name="Gigascience">
        <title>Draft genome of the honey bee ectoparasitic mite, Tropilaelaps mercedesae, is shaped by the parasitic life history.</title>
        <authorList>
            <person name="Dong X."/>
            <person name="Armstrong S.D."/>
            <person name="Xia D."/>
            <person name="Makepeace B.L."/>
            <person name="Darby A.C."/>
            <person name="Kadowaki T."/>
        </authorList>
    </citation>
    <scope>NUCLEOTIDE SEQUENCE [LARGE SCALE GENOMIC DNA]</scope>
    <source>
        <strain evidence="2">Wuxi-XJTLU</strain>
    </source>
</reference>
<proteinExistence type="predicted"/>
<sequence length="140" mass="14839">REGCVNPNGRTEFDPVKVKAHVQETRLRANRELGVSWSQMTTCPDRQLPEEHIDSLQSRLESSACDYSSEGSDNSSVCSENSDYASSDEIVTGTPASVSVTGPLVLTAKDQPTAPANVNAKDEPSEDSGNGGTSVDSVPP</sequence>
<organism evidence="2 3">
    <name type="scientific">Tropilaelaps mercedesae</name>
    <dbReference type="NCBI Taxonomy" id="418985"/>
    <lineage>
        <taxon>Eukaryota</taxon>
        <taxon>Metazoa</taxon>
        <taxon>Ecdysozoa</taxon>
        <taxon>Arthropoda</taxon>
        <taxon>Chelicerata</taxon>
        <taxon>Arachnida</taxon>
        <taxon>Acari</taxon>
        <taxon>Parasitiformes</taxon>
        <taxon>Mesostigmata</taxon>
        <taxon>Gamasina</taxon>
        <taxon>Dermanyssoidea</taxon>
        <taxon>Laelapidae</taxon>
        <taxon>Tropilaelaps</taxon>
    </lineage>
</organism>
<feature type="region of interest" description="Disordered" evidence="1">
    <location>
        <begin position="62"/>
        <end position="140"/>
    </location>
</feature>
<dbReference type="InParanoid" id="A0A1V9WYP5"/>
<dbReference type="EMBL" id="MNPL01033341">
    <property type="protein sequence ID" value="OQR66226.1"/>
    <property type="molecule type" value="Genomic_DNA"/>
</dbReference>